<dbReference type="EMBL" id="GBEZ01024367">
    <property type="protein sequence ID" value="JAC62620.1"/>
    <property type="molecule type" value="Transcribed_RNA"/>
</dbReference>
<sequence length="77" mass="7870">AGAPGHGQVRNPPIPGQRQEEEGGPSDGGSPRAGAMDGMGTPRILVARTNLPLEHGALHLASPHPCWATSVDGTICR</sequence>
<dbReference type="AlphaFoldDB" id="A0A061QW25"/>
<name>A0A061QW25_9CHLO</name>
<evidence type="ECO:0000256" key="1">
    <source>
        <dbReference type="SAM" id="MobiDB-lite"/>
    </source>
</evidence>
<feature type="region of interest" description="Disordered" evidence="1">
    <location>
        <begin position="1"/>
        <end position="39"/>
    </location>
</feature>
<feature type="non-terminal residue" evidence="2">
    <location>
        <position position="1"/>
    </location>
</feature>
<accession>A0A061QW25</accession>
<reference evidence="2" key="1">
    <citation type="submission" date="2014-05" db="EMBL/GenBank/DDBJ databases">
        <title>The transcriptome of the halophilic microalga Tetraselmis sp. GSL018 isolated from the Great Salt Lake, Utah.</title>
        <authorList>
            <person name="Jinkerson R.E."/>
            <person name="D'Adamo S."/>
            <person name="Posewitz M.C."/>
        </authorList>
    </citation>
    <scope>NUCLEOTIDE SEQUENCE</scope>
    <source>
        <strain evidence="2">GSL018</strain>
    </source>
</reference>
<evidence type="ECO:0000313" key="2">
    <source>
        <dbReference type="EMBL" id="JAC62620.1"/>
    </source>
</evidence>
<proteinExistence type="predicted"/>
<protein>
    <submittedName>
        <fullName evidence="2">Uncharacterized protein</fullName>
    </submittedName>
</protein>
<gene>
    <name evidence="2" type="ORF">TSPGSL018_22833</name>
</gene>
<organism evidence="2">
    <name type="scientific">Tetraselmis sp. GSL018</name>
    <dbReference type="NCBI Taxonomy" id="582737"/>
    <lineage>
        <taxon>Eukaryota</taxon>
        <taxon>Viridiplantae</taxon>
        <taxon>Chlorophyta</taxon>
        <taxon>core chlorophytes</taxon>
        <taxon>Chlorodendrophyceae</taxon>
        <taxon>Chlorodendrales</taxon>
        <taxon>Chlorodendraceae</taxon>
        <taxon>Tetraselmis</taxon>
    </lineage>
</organism>
<feature type="non-terminal residue" evidence="2">
    <location>
        <position position="77"/>
    </location>
</feature>